<dbReference type="CDD" id="cd13399">
    <property type="entry name" value="Slt35-like"/>
    <property type="match status" value="1"/>
</dbReference>
<protein>
    <submittedName>
        <fullName evidence="3">Lytic murein transglycosylase</fullName>
    </submittedName>
</protein>
<accession>A0A0P8A5J0</accession>
<dbReference type="PATRIC" id="fig|1653334.4.peg.3451"/>
<keyword evidence="6" id="KW-1185">Reference proteome</keyword>
<dbReference type="InterPro" id="IPR023346">
    <property type="entry name" value="Lysozyme-like_dom_sf"/>
</dbReference>
<evidence type="ECO:0000259" key="2">
    <source>
        <dbReference type="Pfam" id="PF13406"/>
    </source>
</evidence>
<dbReference type="PANTHER" id="PTHR30163">
    <property type="entry name" value="MEMBRANE-BOUND LYTIC MUREIN TRANSGLYCOSYLASE B"/>
    <property type="match status" value="1"/>
</dbReference>
<dbReference type="InterPro" id="IPR002477">
    <property type="entry name" value="Peptidoglycan-bd-like"/>
</dbReference>
<dbReference type="Proteomes" id="UP000050497">
    <property type="component" value="Unassembled WGS sequence"/>
</dbReference>
<evidence type="ECO:0000313" key="6">
    <source>
        <dbReference type="Proteomes" id="UP000182800"/>
    </source>
</evidence>
<dbReference type="EMBL" id="LJSX01000015">
    <property type="protein sequence ID" value="KPQ10505.1"/>
    <property type="molecule type" value="Genomic_DNA"/>
</dbReference>
<dbReference type="SUPFAM" id="SSF53955">
    <property type="entry name" value="Lysozyme-like"/>
    <property type="match status" value="1"/>
</dbReference>
<comment type="caution">
    <text evidence="3">The sequence shown here is derived from an EMBL/GenBank/DDBJ whole genome shotgun (WGS) entry which is preliminary data.</text>
</comment>
<evidence type="ECO:0000259" key="1">
    <source>
        <dbReference type="Pfam" id="PF01471"/>
    </source>
</evidence>
<dbReference type="PANTHER" id="PTHR30163:SF10">
    <property type="entry name" value="TRANSGLYCOLASE-RELATED"/>
    <property type="match status" value="1"/>
</dbReference>
<gene>
    <name evidence="4" type="ORF">GA0071312_1291</name>
    <name evidence="3" type="ORF">HLUCCO17_10600</name>
</gene>
<dbReference type="Pfam" id="PF01471">
    <property type="entry name" value="PG_binding_1"/>
    <property type="match status" value="1"/>
</dbReference>
<evidence type="ECO:0000313" key="3">
    <source>
        <dbReference type="EMBL" id="KPQ10505.1"/>
    </source>
</evidence>
<dbReference type="Gene3D" id="1.10.530.10">
    <property type="match status" value="1"/>
</dbReference>
<evidence type="ECO:0000313" key="5">
    <source>
        <dbReference type="Proteomes" id="UP000050497"/>
    </source>
</evidence>
<dbReference type="InterPro" id="IPR011970">
    <property type="entry name" value="MltB_2"/>
</dbReference>
<name>A0A0P8A5J0_9HYPH</name>
<reference evidence="4 6" key="2">
    <citation type="submission" date="2016-08" db="EMBL/GenBank/DDBJ databases">
        <authorList>
            <person name="Varghese N."/>
            <person name="Submissions Spin"/>
        </authorList>
    </citation>
    <scope>NUCLEOTIDE SEQUENCE [LARGE SCALE GENOMIC DNA]</scope>
    <source>
        <strain evidence="4 6">HL-109</strain>
    </source>
</reference>
<dbReference type="EMBL" id="FMBM01000001">
    <property type="protein sequence ID" value="SCC80004.1"/>
    <property type="molecule type" value="Genomic_DNA"/>
</dbReference>
<dbReference type="Gene3D" id="1.10.101.10">
    <property type="entry name" value="PGBD-like superfamily/PGBD"/>
    <property type="match status" value="1"/>
</dbReference>
<dbReference type="SUPFAM" id="SSF47090">
    <property type="entry name" value="PGBD-like"/>
    <property type="match status" value="1"/>
</dbReference>
<evidence type="ECO:0000313" key="4">
    <source>
        <dbReference type="EMBL" id="SCC80004.1"/>
    </source>
</evidence>
<feature type="domain" description="Transglycosylase SLT" evidence="2">
    <location>
        <begin position="54"/>
        <end position="343"/>
    </location>
</feature>
<dbReference type="InterPro" id="IPR031304">
    <property type="entry name" value="SLT_2"/>
</dbReference>
<dbReference type="Gene3D" id="1.10.8.350">
    <property type="entry name" value="Bacterial muramidase"/>
    <property type="match status" value="1"/>
</dbReference>
<dbReference type="InterPro" id="IPR043426">
    <property type="entry name" value="MltB-like"/>
</dbReference>
<dbReference type="GO" id="GO:0008933">
    <property type="term" value="F:peptidoglycan lytic transglycosylase activity"/>
    <property type="evidence" value="ECO:0007669"/>
    <property type="project" value="TreeGrafter"/>
</dbReference>
<dbReference type="InterPro" id="IPR036366">
    <property type="entry name" value="PGBDSf"/>
</dbReference>
<dbReference type="AlphaFoldDB" id="A0A0P8A5J0"/>
<sequence>MRARGFGGGVNDLFTRFGDSARMSIIRTALGALALSAILAIPAAVTAVAQPDYRACFGQIRGQAQQAGVNAATFDRVMESVTPDREVLEFLDRQPEFRTPIWDYIAGLVDEERVEDGRRMMQRHQRELAAAEERFDVPATVVAAIWGVESNYGQNMGKRPLLESLSALACEGRRQSFFRSELVSTLRIIQNGDVPASDLRGSWAGAFGQTQFIPSTFLRVAVDMTGDGRRDIVNSVADALGSTAAYLSRSRWQSGLRWGYEVQLPGGFDASLAGRDKKRDIDFWRQRGVRMMDGATLPGSGVRAVLLPAGIEGPAFLVSRNFDAIYSYNQAESYALAIALLADRIAGLPGIQTPWPTDDPPLSRAERREVQERLIRAGYDIGDVDGIIGSKTREAVRDMQSRLGMEATGRAGGKLLQAMRER</sequence>
<dbReference type="NCBIfam" id="TIGR02283">
    <property type="entry name" value="MltB_2"/>
    <property type="match status" value="1"/>
</dbReference>
<dbReference type="GO" id="GO:0009253">
    <property type="term" value="P:peptidoglycan catabolic process"/>
    <property type="evidence" value="ECO:0007669"/>
    <property type="project" value="TreeGrafter"/>
</dbReference>
<feature type="domain" description="Peptidoglycan binding-like" evidence="1">
    <location>
        <begin position="364"/>
        <end position="419"/>
    </location>
</feature>
<reference evidence="3 5" key="1">
    <citation type="submission" date="2015-09" db="EMBL/GenBank/DDBJ databases">
        <title>Identification and resolution of microdiversity through metagenomic sequencing of parallel consortia.</title>
        <authorList>
            <person name="Nelson W.C."/>
            <person name="Romine M.F."/>
            <person name="Lindemann S.R."/>
        </authorList>
    </citation>
    <scope>NUCLEOTIDE SEQUENCE [LARGE SCALE GENOMIC DNA]</scope>
    <source>
        <strain evidence="3">HL-109</strain>
    </source>
</reference>
<organism evidence="3 5">
    <name type="scientific">Saliniramus fredricksonii</name>
    <dbReference type="NCBI Taxonomy" id="1653334"/>
    <lineage>
        <taxon>Bacteria</taxon>
        <taxon>Pseudomonadati</taxon>
        <taxon>Pseudomonadota</taxon>
        <taxon>Alphaproteobacteria</taxon>
        <taxon>Hyphomicrobiales</taxon>
        <taxon>Salinarimonadaceae</taxon>
        <taxon>Saliniramus</taxon>
    </lineage>
</organism>
<dbReference type="Proteomes" id="UP000182800">
    <property type="component" value="Unassembled WGS sequence"/>
</dbReference>
<dbReference type="STRING" id="1653334.GA0071312_1291"/>
<dbReference type="InterPro" id="IPR036365">
    <property type="entry name" value="PGBD-like_sf"/>
</dbReference>
<dbReference type="Pfam" id="PF13406">
    <property type="entry name" value="SLT_2"/>
    <property type="match status" value="1"/>
</dbReference>
<proteinExistence type="predicted"/>